<proteinExistence type="predicted"/>
<dbReference type="EMBL" id="LR862139">
    <property type="protein sequence ID" value="CAD1819529.1"/>
    <property type="molecule type" value="Genomic_DNA"/>
</dbReference>
<evidence type="ECO:0000256" key="1">
    <source>
        <dbReference type="SAM" id="SignalP"/>
    </source>
</evidence>
<feature type="signal peptide" evidence="1">
    <location>
        <begin position="1"/>
        <end position="25"/>
    </location>
</feature>
<sequence length="99" mass="10411">MKRTINLFLLMALLFLSITTFPATARDILDPARNPSNTGSASVAPFGTDPVAEGFNVPGYGSWGNTGATAVVTAAREAATRGTAWRRPRWCARSGAPAT</sequence>
<name>A0A6V7NLN3_ANACO</name>
<reference evidence="2" key="1">
    <citation type="submission" date="2020-07" db="EMBL/GenBank/DDBJ databases">
        <authorList>
            <person name="Lin J."/>
        </authorList>
    </citation>
    <scope>NUCLEOTIDE SEQUENCE</scope>
</reference>
<protein>
    <submittedName>
        <fullName evidence="2">Uncharacterized protein</fullName>
    </submittedName>
</protein>
<keyword evidence="1" id="KW-0732">Signal</keyword>
<organism evidence="2">
    <name type="scientific">Ananas comosus var. bracteatus</name>
    <name type="common">red pineapple</name>
    <dbReference type="NCBI Taxonomy" id="296719"/>
    <lineage>
        <taxon>Eukaryota</taxon>
        <taxon>Viridiplantae</taxon>
        <taxon>Streptophyta</taxon>
        <taxon>Embryophyta</taxon>
        <taxon>Tracheophyta</taxon>
        <taxon>Spermatophyta</taxon>
        <taxon>Magnoliopsida</taxon>
        <taxon>Liliopsida</taxon>
        <taxon>Poales</taxon>
        <taxon>Bromeliaceae</taxon>
        <taxon>Bromelioideae</taxon>
        <taxon>Ananas</taxon>
    </lineage>
</organism>
<feature type="chain" id="PRO_5028316134" evidence="1">
    <location>
        <begin position="26"/>
        <end position="99"/>
    </location>
</feature>
<dbReference type="AlphaFoldDB" id="A0A6V7NLN3"/>
<gene>
    <name evidence="2" type="ORF">CB5_LOCUS2740</name>
</gene>
<evidence type="ECO:0000313" key="2">
    <source>
        <dbReference type="EMBL" id="CAD1819529.1"/>
    </source>
</evidence>
<accession>A0A6V7NLN3</accession>